<dbReference type="PROSITE" id="PS00211">
    <property type="entry name" value="ABC_TRANSPORTER_1"/>
    <property type="match status" value="1"/>
</dbReference>
<keyword evidence="5" id="KW-0547">Nucleotide-binding</keyword>
<accession>A0A1M5X4V1</accession>
<proteinExistence type="inferred from homology"/>
<gene>
    <name evidence="9" type="ORF">SAMN02745823_01605</name>
</gene>
<comment type="similarity">
    <text evidence="2">Belongs to the ABC transporter superfamily.</text>
</comment>
<keyword evidence="3" id="KW-0813">Transport</keyword>
<comment type="subcellular location">
    <subcellularLocation>
        <location evidence="1">Cell membrane</location>
        <topology evidence="1">Peripheral membrane protein</topology>
    </subcellularLocation>
</comment>
<reference evidence="9 10" key="1">
    <citation type="submission" date="2016-11" db="EMBL/GenBank/DDBJ databases">
        <authorList>
            <person name="Jaros S."/>
            <person name="Januszkiewicz K."/>
            <person name="Wedrychowicz H."/>
        </authorList>
    </citation>
    <scope>NUCLEOTIDE SEQUENCE [LARGE SCALE GENOMIC DNA]</scope>
    <source>
        <strain evidence="9 10">DSM 10068</strain>
    </source>
</reference>
<dbReference type="AlphaFoldDB" id="A0A1M5X4V1"/>
<dbReference type="PANTHER" id="PTHR43297:SF2">
    <property type="entry name" value="DIPEPTIDE TRANSPORT ATP-BINDING PROTEIN DPPD"/>
    <property type="match status" value="1"/>
</dbReference>
<dbReference type="CDD" id="cd03257">
    <property type="entry name" value="ABC_NikE_OppD_transporters"/>
    <property type="match status" value="1"/>
</dbReference>
<keyword evidence="4" id="KW-1003">Cell membrane</keyword>
<evidence type="ECO:0000256" key="2">
    <source>
        <dbReference type="ARBA" id="ARBA00005417"/>
    </source>
</evidence>
<dbReference type="EMBL" id="FQXV01000004">
    <property type="protein sequence ID" value="SHH94831.1"/>
    <property type="molecule type" value="Genomic_DNA"/>
</dbReference>
<evidence type="ECO:0000256" key="1">
    <source>
        <dbReference type="ARBA" id="ARBA00004202"/>
    </source>
</evidence>
<dbReference type="InterPro" id="IPR017871">
    <property type="entry name" value="ABC_transporter-like_CS"/>
</dbReference>
<dbReference type="STRING" id="1123282.SAMN02745823_01605"/>
<dbReference type="PANTHER" id="PTHR43297">
    <property type="entry name" value="OLIGOPEPTIDE TRANSPORT ATP-BINDING PROTEIN APPD"/>
    <property type="match status" value="1"/>
</dbReference>
<protein>
    <submittedName>
        <fullName evidence="9">Peptide/nickel transport system ATP-binding protein</fullName>
    </submittedName>
</protein>
<dbReference type="OrthoDB" id="9806285at2"/>
<dbReference type="Pfam" id="PF08352">
    <property type="entry name" value="oligo_HPY"/>
    <property type="match status" value="1"/>
</dbReference>
<feature type="domain" description="ABC transporter" evidence="8">
    <location>
        <begin position="6"/>
        <end position="255"/>
    </location>
</feature>
<evidence type="ECO:0000256" key="7">
    <source>
        <dbReference type="ARBA" id="ARBA00023136"/>
    </source>
</evidence>
<dbReference type="RefSeq" id="WP_073077518.1">
    <property type="nucleotide sequence ID" value="NZ_FQXV01000004.1"/>
</dbReference>
<dbReference type="GO" id="GO:0016887">
    <property type="term" value="F:ATP hydrolysis activity"/>
    <property type="evidence" value="ECO:0007669"/>
    <property type="project" value="InterPro"/>
</dbReference>
<evidence type="ECO:0000256" key="5">
    <source>
        <dbReference type="ARBA" id="ARBA00022741"/>
    </source>
</evidence>
<dbReference type="GO" id="GO:0005886">
    <property type="term" value="C:plasma membrane"/>
    <property type="evidence" value="ECO:0007669"/>
    <property type="project" value="UniProtKB-SubCell"/>
</dbReference>
<dbReference type="NCBIfam" id="TIGR01727">
    <property type="entry name" value="oligo_HPY"/>
    <property type="match status" value="1"/>
</dbReference>
<dbReference type="SMART" id="SM00382">
    <property type="entry name" value="AAA"/>
    <property type="match status" value="1"/>
</dbReference>
<dbReference type="Gene3D" id="3.40.50.300">
    <property type="entry name" value="P-loop containing nucleotide triphosphate hydrolases"/>
    <property type="match status" value="1"/>
</dbReference>
<dbReference type="FunFam" id="3.40.50.300:FF:000016">
    <property type="entry name" value="Oligopeptide ABC transporter ATP-binding component"/>
    <property type="match status" value="1"/>
</dbReference>
<sequence length="322" mass="35462">MTDNLLEIHNLAVEYHTDDAVIYAVNNINLTIKQGETIGLVGETGAGKTTIAKSALRILPTPPARLVSGEILYKSNDLLRLSEKEMRKIRGNKIAMIFQDPMTALNPIETVGFQIAETIKLHNRISRVEAERRACDMLEMVGIPMERFSDFPHQFSGGMKQRVVIAMALACNPELLLADEPTTALDVTIQAQVLEMMQSLKERLGTSVMLITHDLGVVADFCDSVAVVYAGEIVERGTVEHIFDFAAHPYTIGLFGSLPRLDSKSRRLKPIKGLMPDPTNLPKGCRFCDRCPEATAQCAEAAPEEIEIAPGHIVKCILARVK</sequence>
<evidence type="ECO:0000313" key="9">
    <source>
        <dbReference type="EMBL" id="SHH94831.1"/>
    </source>
</evidence>
<keyword evidence="7" id="KW-0472">Membrane</keyword>
<dbReference type="InterPro" id="IPR003439">
    <property type="entry name" value="ABC_transporter-like_ATP-bd"/>
</dbReference>
<evidence type="ECO:0000256" key="6">
    <source>
        <dbReference type="ARBA" id="ARBA00022840"/>
    </source>
</evidence>
<dbReference type="SUPFAM" id="SSF52540">
    <property type="entry name" value="P-loop containing nucleoside triphosphate hydrolases"/>
    <property type="match status" value="1"/>
</dbReference>
<dbReference type="InterPro" id="IPR013563">
    <property type="entry name" value="Oligopep_ABC_C"/>
</dbReference>
<dbReference type="Proteomes" id="UP000183995">
    <property type="component" value="Unassembled WGS sequence"/>
</dbReference>
<dbReference type="GO" id="GO:0015833">
    <property type="term" value="P:peptide transport"/>
    <property type="evidence" value="ECO:0007669"/>
    <property type="project" value="InterPro"/>
</dbReference>
<evidence type="ECO:0000313" key="10">
    <source>
        <dbReference type="Proteomes" id="UP000183995"/>
    </source>
</evidence>
<evidence type="ECO:0000256" key="4">
    <source>
        <dbReference type="ARBA" id="ARBA00022475"/>
    </source>
</evidence>
<dbReference type="Pfam" id="PF00005">
    <property type="entry name" value="ABC_tran"/>
    <property type="match status" value="1"/>
</dbReference>
<keyword evidence="6 9" id="KW-0067">ATP-binding</keyword>
<organism evidence="9 10">
    <name type="scientific">Sporobacter termitidis DSM 10068</name>
    <dbReference type="NCBI Taxonomy" id="1123282"/>
    <lineage>
        <taxon>Bacteria</taxon>
        <taxon>Bacillati</taxon>
        <taxon>Bacillota</taxon>
        <taxon>Clostridia</taxon>
        <taxon>Eubacteriales</taxon>
        <taxon>Oscillospiraceae</taxon>
        <taxon>Sporobacter</taxon>
    </lineage>
</organism>
<dbReference type="GO" id="GO:0005524">
    <property type="term" value="F:ATP binding"/>
    <property type="evidence" value="ECO:0007669"/>
    <property type="project" value="UniProtKB-KW"/>
</dbReference>
<dbReference type="InterPro" id="IPR003593">
    <property type="entry name" value="AAA+_ATPase"/>
</dbReference>
<evidence type="ECO:0000259" key="8">
    <source>
        <dbReference type="PROSITE" id="PS50893"/>
    </source>
</evidence>
<evidence type="ECO:0000256" key="3">
    <source>
        <dbReference type="ARBA" id="ARBA00022448"/>
    </source>
</evidence>
<dbReference type="PROSITE" id="PS50893">
    <property type="entry name" value="ABC_TRANSPORTER_2"/>
    <property type="match status" value="1"/>
</dbReference>
<dbReference type="InterPro" id="IPR050388">
    <property type="entry name" value="ABC_Ni/Peptide_Import"/>
</dbReference>
<keyword evidence="10" id="KW-1185">Reference proteome</keyword>
<name>A0A1M5X4V1_9FIRM</name>
<dbReference type="InterPro" id="IPR027417">
    <property type="entry name" value="P-loop_NTPase"/>
</dbReference>